<sequence length="291" mass="33730">MAELIKCFECGAEVSSEARKCPRCSTHACGYRCRICGKAEETFVLVKYNYKDYGKDSDGYSHVYTANGLAHPECLRKVGEEYSNNCKPFSYTCHLCGYHYDYIPVRDSCRGCGHKIFRMTYPLYIPPHGNIQYLCYRCMLPLIPVNAKNIKLELYNHDDRLFYMLHYKSKHLGDTSIYSVFLHNTCYKNGQKEYDRMNYKEKNDCFLSTALYGEDSSKVRMLCFFRDEYLSASSLGRAFIALYVRLSPPLARAIANKSLLRSLVRYCIVAPALLFTEKFLAYAGRKDKMKR</sequence>
<accession>A0A521FZF7</accession>
<keyword evidence="2" id="KW-1185">Reference proteome</keyword>
<dbReference type="NCBIfam" id="NF041770">
    <property type="entry name" value="CFI_box_CTERM"/>
    <property type="match status" value="1"/>
</dbReference>
<evidence type="ECO:0000313" key="2">
    <source>
        <dbReference type="Proteomes" id="UP000316238"/>
    </source>
</evidence>
<protein>
    <submittedName>
        <fullName evidence="1">Uncharacterized protein</fullName>
    </submittedName>
</protein>
<dbReference type="Proteomes" id="UP000316238">
    <property type="component" value="Unassembled WGS sequence"/>
</dbReference>
<dbReference type="InterPro" id="IPR049886">
    <property type="entry name" value="CFI_box_CTERM_dom"/>
</dbReference>
<gene>
    <name evidence="1" type="ORF">CDV28_14313</name>
</gene>
<dbReference type="EMBL" id="NQJD01000043">
    <property type="protein sequence ID" value="TAA74021.1"/>
    <property type="molecule type" value="Genomic_DNA"/>
</dbReference>
<name>A0A521FZF7_9BACT</name>
<organism evidence="1 2">
    <name type="scientific">Candidatus Electronema aureum</name>
    <dbReference type="NCBI Taxonomy" id="2005002"/>
    <lineage>
        <taxon>Bacteria</taxon>
        <taxon>Pseudomonadati</taxon>
        <taxon>Thermodesulfobacteriota</taxon>
        <taxon>Desulfobulbia</taxon>
        <taxon>Desulfobulbales</taxon>
        <taxon>Desulfobulbaceae</taxon>
        <taxon>Candidatus Electronema</taxon>
    </lineage>
</organism>
<comment type="caution">
    <text evidence="1">The sequence shown here is derived from an EMBL/GenBank/DDBJ whole genome shotgun (WGS) entry which is preliminary data.</text>
</comment>
<dbReference type="AlphaFoldDB" id="A0A521FZF7"/>
<proteinExistence type="predicted"/>
<reference evidence="1" key="1">
    <citation type="submission" date="2017-07" db="EMBL/GenBank/DDBJ databases">
        <title>The cable genome - Insights into the physiology and evolution of filamentous bacteria capable of sulfide oxidation via long distance electron transfer.</title>
        <authorList>
            <person name="Thorup C."/>
            <person name="Bjerg J.T."/>
            <person name="Schreiber L."/>
            <person name="Nielsen L.P."/>
            <person name="Kjeldsen K.U."/>
            <person name="Boesen T."/>
            <person name="Boggild A."/>
            <person name="Meysman F."/>
            <person name="Geelhoed J."/>
            <person name="Schramm A."/>
        </authorList>
    </citation>
    <scope>NUCLEOTIDE SEQUENCE [LARGE SCALE GENOMIC DNA]</scope>
    <source>
        <strain evidence="1">GS</strain>
    </source>
</reference>
<evidence type="ECO:0000313" key="1">
    <source>
        <dbReference type="EMBL" id="TAA74021.1"/>
    </source>
</evidence>